<gene>
    <name evidence="9" type="ORF">SAMN05216276_104817</name>
</gene>
<evidence type="ECO:0000256" key="3">
    <source>
        <dbReference type="ARBA" id="ARBA00022723"/>
    </source>
</evidence>
<protein>
    <recommendedName>
        <fullName evidence="8">Ferredoxin</fullName>
    </recommendedName>
</protein>
<organism evidence="9 10">
    <name type="scientific">Streptosporangium subroseum</name>
    <dbReference type="NCBI Taxonomy" id="106412"/>
    <lineage>
        <taxon>Bacteria</taxon>
        <taxon>Bacillati</taxon>
        <taxon>Actinomycetota</taxon>
        <taxon>Actinomycetes</taxon>
        <taxon>Streptosporangiales</taxon>
        <taxon>Streptosporangiaceae</taxon>
        <taxon>Streptosporangium</taxon>
    </lineage>
</organism>
<evidence type="ECO:0000313" key="10">
    <source>
        <dbReference type="Proteomes" id="UP000198282"/>
    </source>
</evidence>
<dbReference type="GO" id="GO:0005506">
    <property type="term" value="F:iron ion binding"/>
    <property type="evidence" value="ECO:0007669"/>
    <property type="project" value="UniProtKB-UniRule"/>
</dbReference>
<reference evidence="9 10" key="1">
    <citation type="submission" date="2017-06" db="EMBL/GenBank/DDBJ databases">
        <authorList>
            <person name="Kim H.J."/>
            <person name="Triplett B.A."/>
        </authorList>
    </citation>
    <scope>NUCLEOTIDE SEQUENCE [LARGE SCALE GENOMIC DNA]</scope>
    <source>
        <strain evidence="9 10">CGMCC 4.2132</strain>
    </source>
</reference>
<dbReference type="InterPro" id="IPR051269">
    <property type="entry name" value="Fe-S_cluster_ET"/>
</dbReference>
<dbReference type="Pfam" id="PF13459">
    <property type="entry name" value="Fer4_15"/>
    <property type="match status" value="1"/>
</dbReference>
<dbReference type="Proteomes" id="UP000198282">
    <property type="component" value="Unassembled WGS sequence"/>
</dbReference>
<dbReference type="PANTHER" id="PTHR36923">
    <property type="entry name" value="FERREDOXIN"/>
    <property type="match status" value="1"/>
</dbReference>
<evidence type="ECO:0000256" key="5">
    <source>
        <dbReference type="ARBA" id="ARBA00023004"/>
    </source>
</evidence>
<evidence type="ECO:0000256" key="8">
    <source>
        <dbReference type="RuleBase" id="RU368020"/>
    </source>
</evidence>
<keyword evidence="7" id="KW-0003">3Fe-4S</keyword>
<dbReference type="PRINTS" id="PR00352">
    <property type="entry name" value="3FE4SFRDOXIN"/>
</dbReference>
<keyword evidence="6 8" id="KW-0411">Iron-sulfur</keyword>
<name>A0A239N003_9ACTN</name>
<dbReference type="EMBL" id="FZOD01000048">
    <property type="protein sequence ID" value="SNT47518.1"/>
    <property type="molecule type" value="Genomic_DNA"/>
</dbReference>
<evidence type="ECO:0000313" key="9">
    <source>
        <dbReference type="EMBL" id="SNT47518.1"/>
    </source>
</evidence>
<keyword evidence="2 8" id="KW-0813">Transport</keyword>
<comment type="cofactor">
    <cofactor evidence="1">
        <name>[3Fe-4S] cluster</name>
        <dbReference type="ChEBI" id="CHEBI:21137"/>
    </cofactor>
</comment>
<comment type="function">
    <text evidence="8">Ferredoxins are iron-sulfur proteins that transfer electrons in a wide variety of metabolic reactions.</text>
</comment>
<evidence type="ECO:0000256" key="1">
    <source>
        <dbReference type="ARBA" id="ARBA00001927"/>
    </source>
</evidence>
<proteinExistence type="predicted"/>
<dbReference type="RefSeq" id="WP_245878720.1">
    <property type="nucleotide sequence ID" value="NZ_FZOD01000048.1"/>
</dbReference>
<evidence type="ECO:0000256" key="7">
    <source>
        <dbReference type="ARBA" id="ARBA00023291"/>
    </source>
</evidence>
<dbReference type="GO" id="GO:0009055">
    <property type="term" value="F:electron transfer activity"/>
    <property type="evidence" value="ECO:0007669"/>
    <property type="project" value="UniProtKB-UniRule"/>
</dbReference>
<keyword evidence="5 8" id="KW-0408">Iron</keyword>
<dbReference type="AlphaFoldDB" id="A0A239N003"/>
<dbReference type="SUPFAM" id="SSF54862">
    <property type="entry name" value="4Fe-4S ferredoxins"/>
    <property type="match status" value="1"/>
</dbReference>
<dbReference type="InterPro" id="IPR001080">
    <property type="entry name" value="3Fe4S_ferredoxin"/>
</dbReference>
<evidence type="ECO:0000256" key="4">
    <source>
        <dbReference type="ARBA" id="ARBA00022982"/>
    </source>
</evidence>
<keyword evidence="4 8" id="KW-0249">Electron transport</keyword>
<keyword evidence="3 8" id="KW-0479">Metal-binding</keyword>
<evidence type="ECO:0000256" key="2">
    <source>
        <dbReference type="ARBA" id="ARBA00022448"/>
    </source>
</evidence>
<dbReference type="GO" id="GO:0051538">
    <property type="term" value="F:3 iron, 4 sulfur cluster binding"/>
    <property type="evidence" value="ECO:0007669"/>
    <property type="project" value="UniProtKB-KW"/>
</dbReference>
<accession>A0A239N003</accession>
<dbReference type="Gene3D" id="3.30.70.20">
    <property type="match status" value="1"/>
</dbReference>
<dbReference type="PANTHER" id="PTHR36923:SF3">
    <property type="entry name" value="FERREDOXIN"/>
    <property type="match status" value="1"/>
</dbReference>
<sequence>MANPVEGKQVLMRIVVDLNRCEGYAQCAFLAPDVFTMHGEEALMYTPHADDAQREHVVRAAAACPVQAILVDQWADQRADEPTVAREADVHVG</sequence>
<evidence type="ECO:0000256" key="6">
    <source>
        <dbReference type="ARBA" id="ARBA00023014"/>
    </source>
</evidence>
<keyword evidence="10" id="KW-1185">Reference proteome</keyword>